<name>A0A0B8QHQ6_9VIBR</name>
<evidence type="ECO:0000256" key="7">
    <source>
        <dbReference type="ARBA" id="ARBA00023237"/>
    </source>
</evidence>
<comment type="similarity">
    <text evidence="2">Belongs to the OmpP1/FadL family.</text>
</comment>
<evidence type="ECO:0000256" key="3">
    <source>
        <dbReference type="ARBA" id="ARBA00022452"/>
    </source>
</evidence>
<accession>A0A0B8QHQ6</accession>
<dbReference type="GO" id="GO:0009279">
    <property type="term" value="C:cell outer membrane"/>
    <property type="evidence" value="ECO:0007669"/>
    <property type="project" value="UniProtKB-SubCell"/>
</dbReference>
<organism evidence="9 10">
    <name type="scientific">Vibrio ishigakensis</name>
    <dbReference type="NCBI Taxonomy" id="1481914"/>
    <lineage>
        <taxon>Bacteria</taxon>
        <taxon>Pseudomonadati</taxon>
        <taxon>Pseudomonadota</taxon>
        <taxon>Gammaproteobacteria</taxon>
        <taxon>Vibrionales</taxon>
        <taxon>Vibrionaceae</taxon>
        <taxon>Vibrio</taxon>
    </lineage>
</organism>
<dbReference type="STRING" id="1481914.JCM19241_5335"/>
<evidence type="ECO:0000256" key="8">
    <source>
        <dbReference type="SAM" id="SignalP"/>
    </source>
</evidence>
<dbReference type="PANTHER" id="PTHR35093">
    <property type="entry name" value="OUTER MEMBRANE PROTEIN NMB0088-RELATED"/>
    <property type="match status" value="1"/>
</dbReference>
<dbReference type="InterPro" id="IPR005017">
    <property type="entry name" value="OMPP1/FadL/TodX"/>
</dbReference>
<feature type="chain" id="PRO_5002124048" evidence="8">
    <location>
        <begin position="20"/>
        <end position="365"/>
    </location>
</feature>
<dbReference type="GO" id="GO:0015483">
    <property type="term" value="F:long-chain fatty acid transporting porin activity"/>
    <property type="evidence" value="ECO:0007669"/>
    <property type="project" value="TreeGrafter"/>
</dbReference>
<dbReference type="EMBL" id="BBSC01000002">
    <property type="protein sequence ID" value="GAM74139.1"/>
    <property type="molecule type" value="Genomic_DNA"/>
</dbReference>
<keyword evidence="7" id="KW-0998">Cell outer membrane</keyword>
<evidence type="ECO:0000256" key="5">
    <source>
        <dbReference type="ARBA" id="ARBA00022729"/>
    </source>
</evidence>
<dbReference type="PANTHER" id="PTHR35093:SF8">
    <property type="entry name" value="OUTER MEMBRANE PROTEIN NMB0088-RELATED"/>
    <property type="match status" value="1"/>
</dbReference>
<reference evidence="9 10" key="2">
    <citation type="submission" date="2015-01" db="EMBL/GenBank/DDBJ databases">
        <authorList>
            <consortium name="NBRP consortium"/>
            <person name="Sawabe T."/>
            <person name="Meirelles P."/>
            <person name="Feng G."/>
            <person name="Sayaka M."/>
            <person name="Hattori M."/>
            <person name="Ohkuma M."/>
        </authorList>
    </citation>
    <scope>NUCLEOTIDE SEQUENCE [LARGE SCALE GENOMIC DNA]</scope>
    <source>
        <strain evidence="10">JCM 19241</strain>
    </source>
</reference>
<sequence length="365" mass="40242">MKRLVLTSIIGLLPNLSHATGLNFWESSTVNSSLASANGAIATDASILALAPSSITQLDSPTVTANVTFYEVTTDYDLFGAETQYKQSDPIPAGFFATPLNDNWSAGLAIYSRTAADISIPQISVIIPLTDETRVRPITVSVAPTLAYRWSQVSFAATLEYLYTEYELYQTKCGFRGCNDSKQKDTTSGFSGALSATWIVNPNLSLAANHKFATQYSDNNIQLELPSITSLYATWRATKNLDWHFSYSYTDWDGKGIRYSDYSDPFGLLVGTQNSNRLATSVEYRLSDWSFRTGISADEAIDAFGGIDYRYRLGIGYRFTENLQADFSAVFEDYARKEYNTSTGTSLITVQNDGTAIGLGLTYKF</sequence>
<feature type="signal peptide" evidence="8">
    <location>
        <begin position="1"/>
        <end position="19"/>
    </location>
</feature>
<dbReference type="SUPFAM" id="SSF56935">
    <property type="entry name" value="Porins"/>
    <property type="match status" value="1"/>
</dbReference>
<evidence type="ECO:0000256" key="1">
    <source>
        <dbReference type="ARBA" id="ARBA00004571"/>
    </source>
</evidence>
<comment type="caution">
    <text evidence="9">The sequence shown here is derived from an EMBL/GenBank/DDBJ whole genome shotgun (WGS) entry which is preliminary data.</text>
</comment>
<proteinExistence type="inferred from homology"/>
<protein>
    <submittedName>
        <fullName evidence="9">Long-chain fatty acid transport protein</fullName>
    </submittedName>
</protein>
<dbReference type="Gene3D" id="2.40.160.60">
    <property type="entry name" value="Outer membrane protein transport protein (OMPP1/FadL/TodX)"/>
    <property type="match status" value="1"/>
</dbReference>
<keyword evidence="6" id="KW-0472">Membrane</keyword>
<dbReference type="Pfam" id="PF03349">
    <property type="entry name" value="Toluene_X"/>
    <property type="match status" value="2"/>
</dbReference>
<dbReference type="Proteomes" id="UP000031666">
    <property type="component" value="Unassembled WGS sequence"/>
</dbReference>
<keyword evidence="5 8" id="KW-0732">Signal</keyword>
<dbReference type="AlphaFoldDB" id="A0A0B8QHQ6"/>
<gene>
    <name evidence="9" type="ORF">JCM19241_5335</name>
</gene>
<reference evidence="9 10" key="1">
    <citation type="submission" date="2015-01" db="EMBL/GenBank/DDBJ databases">
        <title>Vibrio sp. C94 JCM 19241 whole genome shotgun sequence.</title>
        <authorList>
            <person name="Sawabe T."/>
            <person name="Meirelles P."/>
            <person name="Feng G."/>
            <person name="Sayaka M."/>
            <person name="Hattori M."/>
            <person name="Ohkuma M."/>
        </authorList>
    </citation>
    <scope>NUCLEOTIDE SEQUENCE [LARGE SCALE GENOMIC DNA]</scope>
    <source>
        <strain evidence="10">JCM 19241</strain>
    </source>
</reference>
<comment type="subcellular location">
    <subcellularLocation>
        <location evidence="1">Cell outer membrane</location>
        <topology evidence="1">Multi-pass membrane protein</topology>
    </subcellularLocation>
</comment>
<evidence type="ECO:0000256" key="4">
    <source>
        <dbReference type="ARBA" id="ARBA00022692"/>
    </source>
</evidence>
<keyword evidence="4" id="KW-0812">Transmembrane</keyword>
<evidence type="ECO:0000313" key="10">
    <source>
        <dbReference type="Proteomes" id="UP000031666"/>
    </source>
</evidence>
<keyword evidence="3" id="KW-1134">Transmembrane beta strand</keyword>
<evidence type="ECO:0000256" key="2">
    <source>
        <dbReference type="ARBA" id="ARBA00008163"/>
    </source>
</evidence>
<evidence type="ECO:0000313" key="9">
    <source>
        <dbReference type="EMBL" id="GAM74139.1"/>
    </source>
</evidence>
<evidence type="ECO:0000256" key="6">
    <source>
        <dbReference type="ARBA" id="ARBA00023136"/>
    </source>
</evidence>